<dbReference type="PANTHER" id="PTHR34512">
    <property type="entry name" value="CELL SURFACE PROTEIN"/>
    <property type="match status" value="1"/>
</dbReference>
<dbReference type="Proteomes" id="UP001248819">
    <property type="component" value="Unassembled WGS sequence"/>
</dbReference>
<dbReference type="InterPro" id="IPR002372">
    <property type="entry name" value="PQQ_rpt_dom"/>
</dbReference>
<reference evidence="2 3" key="1">
    <citation type="submission" date="2023-09" db="EMBL/GenBank/DDBJ databases">
        <authorList>
            <person name="Rey-Velasco X."/>
        </authorList>
    </citation>
    <scope>NUCLEOTIDE SEQUENCE [LARGE SCALE GENOMIC DNA]</scope>
    <source>
        <strain evidence="2 3">F297</strain>
    </source>
</reference>
<gene>
    <name evidence="2" type="ORF">RM529_16925</name>
</gene>
<dbReference type="InterPro" id="IPR011047">
    <property type="entry name" value="Quinoprotein_ADH-like_sf"/>
</dbReference>
<name>A0ABU3CZM6_9FLAO</name>
<evidence type="ECO:0000313" key="2">
    <source>
        <dbReference type="EMBL" id="MDT0651828.1"/>
    </source>
</evidence>
<dbReference type="EMBL" id="JAVRHP010000201">
    <property type="protein sequence ID" value="MDT0651828.1"/>
    <property type="molecule type" value="Genomic_DNA"/>
</dbReference>
<dbReference type="InterPro" id="IPR015943">
    <property type="entry name" value="WD40/YVTN_repeat-like_dom_sf"/>
</dbReference>
<comment type="caution">
    <text evidence="2">The sequence shown here is derived from an EMBL/GenBank/DDBJ whole genome shotgun (WGS) entry which is preliminary data.</text>
</comment>
<evidence type="ECO:0000313" key="3">
    <source>
        <dbReference type="Proteomes" id="UP001248819"/>
    </source>
</evidence>
<dbReference type="Gene3D" id="2.130.10.10">
    <property type="entry name" value="YVTN repeat-like/Quinoprotein amine dehydrogenase"/>
    <property type="match status" value="2"/>
</dbReference>
<dbReference type="PANTHER" id="PTHR34512:SF30">
    <property type="entry name" value="OUTER MEMBRANE PROTEIN ASSEMBLY FACTOR BAMB"/>
    <property type="match status" value="1"/>
</dbReference>
<proteinExistence type="predicted"/>
<organism evidence="2 3">
    <name type="scientific">Autumnicola edwardsiae</name>
    <dbReference type="NCBI Taxonomy" id="3075594"/>
    <lineage>
        <taxon>Bacteria</taxon>
        <taxon>Pseudomonadati</taxon>
        <taxon>Bacteroidota</taxon>
        <taxon>Flavobacteriia</taxon>
        <taxon>Flavobacteriales</taxon>
        <taxon>Flavobacteriaceae</taxon>
        <taxon>Autumnicola</taxon>
    </lineage>
</organism>
<accession>A0ABU3CZM6</accession>
<dbReference type="RefSeq" id="WP_311485929.1">
    <property type="nucleotide sequence ID" value="NZ_JAVRHP010000201.1"/>
</dbReference>
<feature type="non-terminal residue" evidence="2">
    <location>
        <position position="1"/>
    </location>
</feature>
<sequence>GLSKNGKWLDNKGKVIRYDPEEKKVLWSKKIAYQVENLEQTGGTILHSTGRKSYSLDNTTGKELWEVKNSLIFADAVDKIGIGYKIQPLKSKENILEGIDLRDGQPLWQREISREYGWNEIFYLNDSTLLIGASGLHTVNIFDGTGWDYNTVTGKKDYTASAVGTGLGIAAGLLTGTYMVSTGHNLVSDVVSNVLVDSANIYFASRKDLVRLNKQGKVLWKKSLPDDMTSKSMIFRSGDYLVMVNQGYAFMGYRQLDFGTPFIASYDIKTGDQKYLKEVTAEKKNMVTAVDLKDGELLVLFKDHISQFSVDTGQLLQDKKFNSEEVGELEYFVGEQVFVQRDNLFHSLLNLDAAKHYLYTDSGKILILDSNLELVEKIDTEAETIYINYFNRNGKRFLAKENKTFVIDPEGKRLAEFSASRNVVFLNGKFYDAQDNSFLEIDLENLIKPLQ</sequence>
<protein>
    <submittedName>
        <fullName evidence="2">PQQ-binding-like beta-propeller repeat protein</fullName>
    </submittedName>
</protein>
<evidence type="ECO:0000259" key="1">
    <source>
        <dbReference type="Pfam" id="PF13360"/>
    </source>
</evidence>
<dbReference type="SUPFAM" id="SSF50998">
    <property type="entry name" value="Quinoprotein alcohol dehydrogenase-like"/>
    <property type="match status" value="1"/>
</dbReference>
<keyword evidence="3" id="KW-1185">Reference proteome</keyword>
<dbReference type="Pfam" id="PF13360">
    <property type="entry name" value="PQQ_2"/>
    <property type="match status" value="1"/>
</dbReference>
<feature type="domain" description="Pyrrolo-quinoline quinone repeat" evidence="1">
    <location>
        <begin position="11"/>
        <end position="156"/>
    </location>
</feature>